<feature type="compositionally biased region" description="Low complexity" evidence="1">
    <location>
        <begin position="104"/>
        <end position="113"/>
    </location>
</feature>
<dbReference type="Proteomes" id="UP000292702">
    <property type="component" value="Unassembled WGS sequence"/>
</dbReference>
<organism evidence="3 4">
    <name type="scientific">Steccherinum ochraceum</name>
    <dbReference type="NCBI Taxonomy" id="92696"/>
    <lineage>
        <taxon>Eukaryota</taxon>
        <taxon>Fungi</taxon>
        <taxon>Dikarya</taxon>
        <taxon>Basidiomycota</taxon>
        <taxon>Agaricomycotina</taxon>
        <taxon>Agaricomycetes</taxon>
        <taxon>Polyporales</taxon>
        <taxon>Steccherinaceae</taxon>
        <taxon>Steccherinum</taxon>
    </lineage>
</organism>
<dbReference type="EMBL" id="RWJN01000284">
    <property type="protein sequence ID" value="TCD63647.1"/>
    <property type="molecule type" value="Genomic_DNA"/>
</dbReference>
<dbReference type="PROSITE" id="PS50097">
    <property type="entry name" value="BTB"/>
    <property type="match status" value="1"/>
</dbReference>
<comment type="caution">
    <text evidence="3">The sequence shown here is derived from an EMBL/GenBank/DDBJ whole genome shotgun (WGS) entry which is preliminary data.</text>
</comment>
<evidence type="ECO:0000313" key="3">
    <source>
        <dbReference type="EMBL" id="TCD63647.1"/>
    </source>
</evidence>
<gene>
    <name evidence="3" type="ORF">EIP91_005164</name>
</gene>
<dbReference type="Gene3D" id="3.30.710.10">
    <property type="entry name" value="Potassium Channel Kv1.1, Chain A"/>
    <property type="match status" value="1"/>
</dbReference>
<protein>
    <recommendedName>
        <fullName evidence="2">BTB domain-containing protein</fullName>
    </recommendedName>
</protein>
<feature type="region of interest" description="Disordered" evidence="1">
    <location>
        <begin position="94"/>
        <end position="116"/>
    </location>
</feature>
<sequence length="417" mass="46948">MSHIVLRYGADITEEGHPPMDNNDNMEEVTFGSERSFKLQHPSHLLSPSLTWITSTPLALFLRLLKEKSVTSGVYDLFFRRPPVATPSSTYIKMADTPQHHGPRPQAQPGRQQKTGLTRATTMCDCDTCARIANKSTIYWYEDGSVVLYVGGMAFCLHRSKLKQQSPYFKELLRDVAKAPQDHAQRPSFRIDGAHGRAFELMLRVAEGGLEYADHRPSFELLASIIAPAELLVFPSVLDFAKKALQKMWSPQLSDVVPEPVLFAAEALVLSRKYDIPQIQKRVFYELYRSKSFLQDSSGQFILALRDIVALTSARESVQTLWLDTMDTFIDTTCPNYGRRYCVSLRQSSDEVTKLLRKHTRDGLLDPICTVDSMLASAPYFKDCGPCRTARQTVLNTAKASIWAHLDMAFNVEVSAS</sequence>
<evidence type="ECO:0000256" key="1">
    <source>
        <dbReference type="SAM" id="MobiDB-lite"/>
    </source>
</evidence>
<dbReference type="OrthoDB" id="2746456at2759"/>
<dbReference type="CDD" id="cd18186">
    <property type="entry name" value="BTB_POZ_ZBTB_KLHL-like"/>
    <property type="match status" value="1"/>
</dbReference>
<reference evidence="3 4" key="1">
    <citation type="submission" date="2018-11" db="EMBL/GenBank/DDBJ databases">
        <title>Genome assembly of Steccherinum ochraceum LE-BIN_3174, the white-rot fungus of the Steccherinaceae family (The Residual Polyporoid clade, Polyporales, Basidiomycota).</title>
        <authorList>
            <person name="Fedorova T.V."/>
            <person name="Glazunova O.A."/>
            <person name="Landesman E.O."/>
            <person name="Moiseenko K.V."/>
            <person name="Psurtseva N.V."/>
            <person name="Savinova O.S."/>
            <person name="Shakhova N.V."/>
            <person name="Tyazhelova T.V."/>
            <person name="Vasina D.V."/>
        </authorList>
    </citation>
    <scope>NUCLEOTIDE SEQUENCE [LARGE SCALE GENOMIC DNA]</scope>
    <source>
        <strain evidence="3 4">LE-BIN_3174</strain>
    </source>
</reference>
<name>A0A4V2MVV7_9APHY</name>
<dbReference type="InterPro" id="IPR000210">
    <property type="entry name" value="BTB/POZ_dom"/>
</dbReference>
<keyword evidence="4" id="KW-1185">Reference proteome</keyword>
<feature type="domain" description="BTB" evidence="2">
    <location>
        <begin position="144"/>
        <end position="204"/>
    </location>
</feature>
<dbReference type="SUPFAM" id="SSF54695">
    <property type="entry name" value="POZ domain"/>
    <property type="match status" value="1"/>
</dbReference>
<proteinExistence type="predicted"/>
<dbReference type="InterPro" id="IPR011333">
    <property type="entry name" value="SKP1/BTB/POZ_sf"/>
</dbReference>
<accession>A0A4V2MVV7</accession>
<evidence type="ECO:0000313" key="4">
    <source>
        <dbReference type="Proteomes" id="UP000292702"/>
    </source>
</evidence>
<evidence type="ECO:0000259" key="2">
    <source>
        <dbReference type="PROSITE" id="PS50097"/>
    </source>
</evidence>
<dbReference type="AlphaFoldDB" id="A0A4V2MVV7"/>